<dbReference type="AlphaFoldDB" id="A0A1W7A073"/>
<dbReference type="InterPro" id="IPR009057">
    <property type="entry name" value="Homeodomain-like_sf"/>
</dbReference>
<dbReference type="PANTHER" id="PTHR43436">
    <property type="entry name" value="ARAC-FAMILY TRANSCRIPTIONAL REGULATOR"/>
    <property type="match status" value="1"/>
</dbReference>
<evidence type="ECO:0000256" key="2">
    <source>
        <dbReference type="ARBA" id="ARBA00023163"/>
    </source>
</evidence>
<keyword evidence="5" id="KW-1185">Reference proteome</keyword>
<dbReference type="OrthoDB" id="9802263at2"/>
<evidence type="ECO:0000313" key="5">
    <source>
        <dbReference type="Proteomes" id="UP000194137"/>
    </source>
</evidence>
<dbReference type="Pfam" id="PF06719">
    <property type="entry name" value="AraC_N"/>
    <property type="match status" value="1"/>
</dbReference>
<dbReference type="KEGG" id="psin:CAK95_16265"/>
<keyword evidence="1" id="KW-0805">Transcription regulation</keyword>
<keyword evidence="2" id="KW-0804">Transcription</keyword>
<dbReference type="Pfam" id="PF12833">
    <property type="entry name" value="HTH_18"/>
    <property type="match status" value="1"/>
</dbReference>
<dbReference type="EMBL" id="CP021112">
    <property type="protein sequence ID" value="ARQ03004.1"/>
    <property type="molecule type" value="Genomic_DNA"/>
</dbReference>
<reference evidence="4 5" key="1">
    <citation type="submission" date="2017-05" db="EMBL/GenBank/DDBJ databases">
        <title>Full genome sequence of Pseudorhodoplanes sinuspersici.</title>
        <authorList>
            <person name="Dastgheib S.M.M."/>
            <person name="Shavandi M."/>
            <person name="Tirandaz H."/>
        </authorList>
    </citation>
    <scope>NUCLEOTIDE SEQUENCE [LARGE SCALE GENOMIC DNA]</scope>
    <source>
        <strain evidence="4 5">RIPI110</strain>
    </source>
</reference>
<organism evidence="4 5">
    <name type="scientific">Pseudorhodoplanes sinuspersici</name>
    <dbReference type="NCBI Taxonomy" id="1235591"/>
    <lineage>
        <taxon>Bacteria</taxon>
        <taxon>Pseudomonadati</taxon>
        <taxon>Pseudomonadota</taxon>
        <taxon>Alphaproteobacteria</taxon>
        <taxon>Hyphomicrobiales</taxon>
        <taxon>Pseudorhodoplanes</taxon>
    </lineage>
</organism>
<dbReference type="InterPro" id="IPR018060">
    <property type="entry name" value="HTH_AraC"/>
</dbReference>
<dbReference type="GO" id="GO:0003700">
    <property type="term" value="F:DNA-binding transcription factor activity"/>
    <property type="evidence" value="ECO:0007669"/>
    <property type="project" value="InterPro"/>
</dbReference>
<dbReference type="InterPro" id="IPR009594">
    <property type="entry name" value="Tscrpt_reg_HTH_AraC_N"/>
</dbReference>
<protein>
    <submittedName>
        <fullName evidence="4">AraC family transcriptional regulator</fullName>
    </submittedName>
</protein>
<evidence type="ECO:0000313" key="4">
    <source>
        <dbReference type="EMBL" id="ARQ03004.1"/>
    </source>
</evidence>
<sequence>MAEAGELAALIDRFSGADGIQPTAIPRLVLIRCSQPTEPLHALHEPALCIVAQGRKQVMLGDTIYDYDPAHYLVVSVDVPIIGQVIEASPSRPYLCLRLDLDPVVLSALILDAGADDATDQLPQSSLQLDVVTLELLDAAIRLVRLLATPRDIGMLAPLAEREILYRLLHTPQGARLRQIARADGKLQQINRAIDWIKKNFRESFSIEQIAAEARMSASALHDHFKTVTAMTPLQYQKQLRLQEARRLMVGLSLDAAAAGHEVGYDSPSQFSREYRRLFGAPPARDVARLRETPGMLAGTLL</sequence>
<evidence type="ECO:0000259" key="3">
    <source>
        <dbReference type="PROSITE" id="PS01124"/>
    </source>
</evidence>
<dbReference type="Gene3D" id="1.10.10.60">
    <property type="entry name" value="Homeodomain-like"/>
    <property type="match status" value="1"/>
</dbReference>
<dbReference type="GO" id="GO:0043565">
    <property type="term" value="F:sequence-specific DNA binding"/>
    <property type="evidence" value="ECO:0007669"/>
    <property type="project" value="InterPro"/>
</dbReference>
<feature type="domain" description="HTH araC/xylS-type" evidence="3">
    <location>
        <begin position="191"/>
        <end position="289"/>
    </location>
</feature>
<proteinExistence type="predicted"/>
<dbReference type="STRING" id="1235591.CAK95_16265"/>
<dbReference type="PANTHER" id="PTHR43436:SF1">
    <property type="entry name" value="TRANSCRIPTIONAL REGULATORY PROTEIN"/>
    <property type="match status" value="1"/>
</dbReference>
<dbReference type="SUPFAM" id="SSF46689">
    <property type="entry name" value="Homeodomain-like"/>
    <property type="match status" value="2"/>
</dbReference>
<accession>A0A1W7A073</accession>
<dbReference type="PROSITE" id="PS01124">
    <property type="entry name" value="HTH_ARAC_FAMILY_2"/>
    <property type="match status" value="1"/>
</dbReference>
<evidence type="ECO:0000256" key="1">
    <source>
        <dbReference type="ARBA" id="ARBA00023015"/>
    </source>
</evidence>
<name>A0A1W7A073_9HYPH</name>
<gene>
    <name evidence="4" type="ORF">CAK95_16265</name>
</gene>
<dbReference type="Proteomes" id="UP000194137">
    <property type="component" value="Chromosome"/>
</dbReference>
<dbReference type="SMART" id="SM00342">
    <property type="entry name" value="HTH_ARAC"/>
    <property type="match status" value="1"/>
</dbReference>